<organism evidence="3 4">
    <name type="scientific">Hyaloscypha hepaticicola</name>
    <dbReference type="NCBI Taxonomy" id="2082293"/>
    <lineage>
        <taxon>Eukaryota</taxon>
        <taxon>Fungi</taxon>
        <taxon>Dikarya</taxon>
        <taxon>Ascomycota</taxon>
        <taxon>Pezizomycotina</taxon>
        <taxon>Leotiomycetes</taxon>
        <taxon>Helotiales</taxon>
        <taxon>Hyaloscyphaceae</taxon>
        <taxon>Hyaloscypha</taxon>
    </lineage>
</organism>
<keyword evidence="4" id="KW-1185">Reference proteome</keyword>
<evidence type="ECO:0000313" key="4">
    <source>
        <dbReference type="Proteomes" id="UP000235672"/>
    </source>
</evidence>
<sequence>MALPNWQIAGAAVAILVSIIALALPLILAEVFPWQMLRKQKNAKLAAPTKSFEGKTILITGANGAFGSRAAKKIADLGVERLILADVRDCTGVKQLIEAETTATKQPDIQVWHVDMMSYKSCQEFAKKARELKSLDGVLLTAGILSFKRQESPEGWETSIQVNYLSTALLALLLLPILKSSPSNPEAPVMTFVTTFGLYPASPFMWPPRSGSYLKYLSNNSDGMMQANQYGRSKGLLLYFTRELASRAKVQGLSVTVNSADPGAAWTPLTNPNRNMLVPRLIMAMSARDVDSGAKVMVNAVGSSEKSHGGILLDYDLWPYPKFMERQSGRKLQQRIWDETRDVLEAGVPGVTDVYAKLSGK</sequence>
<keyword evidence="1" id="KW-0560">Oxidoreductase</keyword>
<keyword evidence="2" id="KW-0812">Transmembrane</keyword>
<dbReference type="InterPro" id="IPR002347">
    <property type="entry name" value="SDR_fam"/>
</dbReference>
<dbReference type="Proteomes" id="UP000235672">
    <property type="component" value="Unassembled WGS sequence"/>
</dbReference>
<proteinExistence type="predicted"/>
<reference evidence="3 4" key="1">
    <citation type="submission" date="2016-05" db="EMBL/GenBank/DDBJ databases">
        <title>A degradative enzymes factory behind the ericoid mycorrhizal symbiosis.</title>
        <authorList>
            <consortium name="DOE Joint Genome Institute"/>
            <person name="Martino E."/>
            <person name="Morin E."/>
            <person name="Grelet G."/>
            <person name="Kuo A."/>
            <person name="Kohler A."/>
            <person name="Daghino S."/>
            <person name="Barry K."/>
            <person name="Choi C."/>
            <person name="Cichocki N."/>
            <person name="Clum A."/>
            <person name="Copeland A."/>
            <person name="Hainaut M."/>
            <person name="Haridas S."/>
            <person name="Labutti K."/>
            <person name="Lindquist E."/>
            <person name="Lipzen A."/>
            <person name="Khouja H.-R."/>
            <person name="Murat C."/>
            <person name="Ohm R."/>
            <person name="Olson A."/>
            <person name="Spatafora J."/>
            <person name="Veneault-Fourrey C."/>
            <person name="Henrissat B."/>
            <person name="Grigoriev I."/>
            <person name="Martin F."/>
            <person name="Perotto S."/>
        </authorList>
    </citation>
    <scope>NUCLEOTIDE SEQUENCE [LARGE SCALE GENOMIC DNA]</scope>
    <source>
        <strain evidence="3 4">UAMH 7357</strain>
    </source>
</reference>
<dbReference type="Gene3D" id="3.40.50.720">
    <property type="entry name" value="NAD(P)-binding Rossmann-like Domain"/>
    <property type="match status" value="1"/>
</dbReference>
<evidence type="ECO:0000256" key="1">
    <source>
        <dbReference type="ARBA" id="ARBA00023002"/>
    </source>
</evidence>
<dbReference type="STRING" id="1745343.A0A2J6PST2"/>
<dbReference type="AlphaFoldDB" id="A0A2J6PST2"/>
<evidence type="ECO:0000256" key="2">
    <source>
        <dbReference type="SAM" id="Phobius"/>
    </source>
</evidence>
<accession>A0A2J6PST2</accession>
<keyword evidence="2" id="KW-0472">Membrane</keyword>
<dbReference type="InterPro" id="IPR036291">
    <property type="entry name" value="NAD(P)-bd_dom_sf"/>
</dbReference>
<dbReference type="PANTHER" id="PTHR43157:SF31">
    <property type="entry name" value="PHOSPHATIDYLINOSITOL-GLYCAN BIOSYNTHESIS CLASS F PROTEIN"/>
    <property type="match status" value="1"/>
</dbReference>
<dbReference type="OrthoDB" id="542013at2759"/>
<dbReference type="Pfam" id="PF00106">
    <property type="entry name" value="adh_short"/>
    <property type="match status" value="1"/>
</dbReference>
<gene>
    <name evidence="3" type="ORF">NA56DRAFT_606413</name>
</gene>
<dbReference type="EMBL" id="KZ613501">
    <property type="protein sequence ID" value="PMD17093.1"/>
    <property type="molecule type" value="Genomic_DNA"/>
</dbReference>
<evidence type="ECO:0000313" key="3">
    <source>
        <dbReference type="EMBL" id="PMD17093.1"/>
    </source>
</evidence>
<protein>
    <submittedName>
        <fullName evidence="3">NAD(P)-binding protein</fullName>
    </submittedName>
</protein>
<feature type="transmembrane region" description="Helical" evidence="2">
    <location>
        <begin position="6"/>
        <end position="32"/>
    </location>
</feature>
<dbReference type="SUPFAM" id="SSF51735">
    <property type="entry name" value="NAD(P)-binding Rossmann-fold domains"/>
    <property type="match status" value="1"/>
</dbReference>
<dbReference type="GO" id="GO:0016491">
    <property type="term" value="F:oxidoreductase activity"/>
    <property type="evidence" value="ECO:0007669"/>
    <property type="project" value="UniProtKB-KW"/>
</dbReference>
<name>A0A2J6PST2_9HELO</name>
<keyword evidence="2" id="KW-1133">Transmembrane helix</keyword>
<dbReference type="PRINTS" id="PR00081">
    <property type="entry name" value="GDHRDH"/>
</dbReference>
<dbReference type="PANTHER" id="PTHR43157">
    <property type="entry name" value="PHOSPHATIDYLINOSITOL-GLYCAN BIOSYNTHESIS CLASS F PROTEIN-RELATED"/>
    <property type="match status" value="1"/>
</dbReference>